<dbReference type="InterPro" id="IPR025497">
    <property type="entry name" value="PatA-like_N"/>
</dbReference>
<reference evidence="2 3" key="1">
    <citation type="submission" date="2014-02" db="EMBL/GenBank/DDBJ databases">
        <title>The small core and large imbalanced accessory genome model reveals a collaborative survival strategy of Sorangium cellulosum strains in nature.</title>
        <authorList>
            <person name="Han K."/>
            <person name="Peng R."/>
            <person name="Blom J."/>
            <person name="Li Y.-Z."/>
        </authorList>
    </citation>
    <scope>NUCLEOTIDE SEQUENCE [LARGE SCALE GENOMIC DNA]</scope>
    <source>
        <strain evidence="2 3">So0011-07</strain>
    </source>
</reference>
<proteinExistence type="predicted"/>
<feature type="domain" description="PatA-like N-terminal" evidence="1">
    <location>
        <begin position="76"/>
        <end position="221"/>
    </location>
</feature>
<dbReference type="Proteomes" id="UP000075635">
    <property type="component" value="Unassembled WGS sequence"/>
</dbReference>
<evidence type="ECO:0000259" key="1">
    <source>
        <dbReference type="Pfam" id="PF14332"/>
    </source>
</evidence>
<sequence>MTDEHHSLVRIDATGTAHPVDLEASKRLRARQGVFELLPAPDRLIVMRHVGNEAPRDVGTGAALRLAGQVTGPGALCDVVSLIGQAGWSGELVVIDELASRSLFFEPGHAVAARSSAEGDRIGEVLYRYGALSREQVDATLAAAAPDARFGEVAVKLGFVSRERLYQLLSTQAEEIAYRLLLAGEGMFYFLAGFDEEQLASRQNLPVHALLLEAVRRMDEMRYFRERIPSDQHVPARVPDRGPPPEELRAVYDAIDGQSSVADVARTLGLGEFEATRALFQLAQSGRVAVRAPGPTGAAAGIALFNEAIASILSAVDAAQRGDEVRWQLTAFVAGAGIYDALFRGAGPAADGTFEPGRLVENATLIAGPEQVEAMLSQWMYEYVSFAMFVAEPCLRLSPDGIPLSKRSDNQPPLSRRVAELVGPLAPK</sequence>
<dbReference type="SUPFAM" id="SSF160246">
    <property type="entry name" value="EspE N-terminal domain-like"/>
    <property type="match status" value="1"/>
</dbReference>
<dbReference type="EMBL" id="JEMB01000503">
    <property type="protein sequence ID" value="KYF96731.1"/>
    <property type="molecule type" value="Genomic_DNA"/>
</dbReference>
<accession>A0A150SWC1</accession>
<dbReference type="PANTHER" id="PTHR36304">
    <property type="entry name" value="DOMAIN GTPASE-ACTIVATING PROTEIN, PUTATIVE-RELATED-RELATED"/>
    <property type="match status" value="1"/>
</dbReference>
<dbReference type="Pfam" id="PF14332">
    <property type="entry name" value="DUF4388"/>
    <property type="match status" value="1"/>
</dbReference>
<dbReference type="InterPro" id="IPR037257">
    <property type="entry name" value="T2SS_E_N_sf"/>
</dbReference>
<organism evidence="2 3">
    <name type="scientific">Sorangium cellulosum</name>
    <name type="common">Polyangium cellulosum</name>
    <dbReference type="NCBI Taxonomy" id="56"/>
    <lineage>
        <taxon>Bacteria</taxon>
        <taxon>Pseudomonadati</taxon>
        <taxon>Myxococcota</taxon>
        <taxon>Polyangia</taxon>
        <taxon>Polyangiales</taxon>
        <taxon>Polyangiaceae</taxon>
        <taxon>Sorangium</taxon>
    </lineage>
</organism>
<name>A0A150SWC1_SORCE</name>
<dbReference type="PANTHER" id="PTHR36304:SF4">
    <property type="entry name" value="DUF4388 DOMAIN-CONTAINING PROTEIN"/>
    <property type="match status" value="1"/>
</dbReference>
<evidence type="ECO:0000313" key="2">
    <source>
        <dbReference type="EMBL" id="KYF96731.1"/>
    </source>
</evidence>
<gene>
    <name evidence="2" type="ORF">BE17_17035</name>
</gene>
<protein>
    <recommendedName>
        <fullName evidence="1">PatA-like N-terminal domain-containing protein</fullName>
    </recommendedName>
</protein>
<dbReference type="AlphaFoldDB" id="A0A150SWC1"/>
<comment type="caution">
    <text evidence="2">The sequence shown here is derived from an EMBL/GenBank/DDBJ whole genome shotgun (WGS) entry which is preliminary data.</text>
</comment>
<evidence type="ECO:0000313" key="3">
    <source>
        <dbReference type="Proteomes" id="UP000075635"/>
    </source>
</evidence>